<reference evidence="1" key="1">
    <citation type="journal article" date="2014" name="Int. J. Syst. Evol. Microbiol.">
        <title>Complete genome sequence of Corynebacterium casei LMG S-19264T (=DSM 44701T), isolated from a smear-ripened cheese.</title>
        <authorList>
            <consortium name="US DOE Joint Genome Institute (JGI-PGF)"/>
            <person name="Walter F."/>
            <person name="Albersmeier A."/>
            <person name="Kalinowski J."/>
            <person name="Ruckert C."/>
        </authorList>
    </citation>
    <scope>NUCLEOTIDE SEQUENCE</scope>
    <source>
        <strain evidence="1">CGMCC 1.12426</strain>
    </source>
</reference>
<keyword evidence="2" id="KW-1185">Reference proteome</keyword>
<dbReference type="EMBL" id="BMFA01000003">
    <property type="protein sequence ID" value="GGB41513.1"/>
    <property type="molecule type" value="Genomic_DNA"/>
</dbReference>
<dbReference type="Pfam" id="PF19495">
    <property type="entry name" value="DUF6030"/>
    <property type="match status" value="1"/>
</dbReference>
<comment type="caution">
    <text evidence="1">The sequence shown here is derived from an EMBL/GenBank/DDBJ whole genome shotgun (WGS) entry which is preliminary data.</text>
</comment>
<gene>
    <name evidence="1" type="ORF">GCM10011316_11820</name>
</gene>
<name>A0A916WZG0_9HYPH</name>
<dbReference type="RefSeq" id="WP_150495448.1">
    <property type="nucleotide sequence ID" value="NZ_BMFA01000003.1"/>
</dbReference>
<protein>
    <submittedName>
        <fullName evidence="1">Uncharacterized protein</fullName>
    </submittedName>
</protein>
<evidence type="ECO:0000313" key="1">
    <source>
        <dbReference type="EMBL" id="GGB41513.1"/>
    </source>
</evidence>
<sequence length="248" mass="26884">MLVSLPLVLLVAAFAGLGLSRLLPVSPPQDTASPAGPDPLAALPASLRRMLTNPEPVMPARLTLTFTGRPADLCDQLNALGMTNSGWRGAPLMMGRYQCASELITLTTPSVDYGPSTLFFLLRGRQDDRIDYLRLKLVVDDPAHKPVGVDAVELVIGALSDRYGWAVPNVFWRAVAEFEPLELIDRGVRLSVAPEDPDLTGDPKADRRLNIVLDFSEPDLIRPADTFLKAPPFDPDWTVTVPPGPAAE</sequence>
<dbReference type="InterPro" id="IPR046071">
    <property type="entry name" value="DUF6030"/>
</dbReference>
<reference evidence="1" key="2">
    <citation type="submission" date="2020-09" db="EMBL/GenBank/DDBJ databases">
        <authorList>
            <person name="Sun Q."/>
            <person name="Zhou Y."/>
        </authorList>
    </citation>
    <scope>NUCLEOTIDE SEQUENCE</scope>
    <source>
        <strain evidence="1">CGMCC 1.12426</strain>
    </source>
</reference>
<dbReference type="AlphaFoldDB" id="A0A916WZG0"/>
<proteinExistence type="predicted"/>
<evidence type="ECO:0000313" key="2">
    <source>
        <dbReference type="Proteomes" id="UP000605148"/>
    </source>
</evidence>
<organism evidence="1 2">
    <name type="scientific">Roseibium aquae</name>
    <dbReference type="NCBI Taxonomy" id="1323746"/>
    <lineage>
        <taxon>Bacteria</taxon>
        <taxon>Pseudomonadati</taxon>
        <taxon>Pseudomonadota</taxon>
        <taxon>Alphaproteobacteria</taxon>
        <taxon>Hyphomicrobiales</taxon>
        <taxon>Stappiaceae</taxon>
        <taxon>Roseibium</taxon>
    </lineage>
</organism>
<dbReference type="Proteomes" id="UP000605148">
    <property type="component" value="Unassembled WGS sequence"/>
</dbReference>
<accession>A0A916WZG0</accession>
<dbReference type="OrthoDB" id="7678303at2"/>